<accession>A9UWP8</accession>
<dbReference type="Pfam" id="PF14607">
    <property type="entry name" value="GxDLY"/>
    <property type="match status" value="2"/>
</dbReference>
<name>A9UWP8_MONBE</name>
<sequence length="496" mass="54544">MHRGQPKPSPKRDTLQESPDELAEMDGALNARRNSQVFGGFVMLVPTAKSWAALLSVVLALACGGRGDQIRIAGETLSIGNRGFANTGTPFERLPTVANGAVRDAVWDLSLDSAGMYVQFVSNAKELKIDLNLTSSTGASGFDLYAYDDSTALWRWIATPTPAYPMTSLSFNASRLVADGRERRYRLHTPLYNGIRALEFAIDDVRFHFPISMRNVKKRSPPACYLQDDARKMELNVTQFLVQINASVFVIDCNPNLNDEEVAALAVSWISANVRDEQAKKRAALAAAFAQLKKTDKNLYYVAGTDFYDHAADNYTDPTVGGTHPSDLGMRQNIAVHEPLLTQLVQTSPRRNMPFQPVNGQRLLPLADAAAAARSQPSDHRPADHVEVLRRAAPLPMSTADWTTTQFRDLEIHGRGFNNSGPTDFFTRLPPAAQGVVRDAVWNLSRYSTGLFLRFATDATTYAVYGLPARLSPPSLPGISQRNAPLTPICFLPPMH</sequence>
<dbReference type="InParanoid" id="A9UWP8"/>
<protein>
    <recommendedName>
        <fullName evidence="1">SGNH hydrolase-type esterase N-terminal domain-containing protein</fullName>
    </recommendedName>
</protein>
<dbReference type="GeneID" id="5890136"/>
<organism evidence="2 3">
    <name type="scientific">Monosiga brevicollis</name>
    <name type="common">Choanoflagellate</name>
    <dbReference type="NCBI Taxonomy" id="81824"/>
    <lineage>
        <taxon>Eukaryota</taxon>
        <taxon>Choanoflagellata</taxon>
        <taxon>Craspedida</taxon>
        <taxon>Salpingoecidae</taxon>
        <taxon>Monosiga</taxon>
    </lineage>
</organism>
<evidence type="ECO:0000313" key="3">
    <source>
        <dbReference type="Proteomes" id="UP000001357"/>
    </source>
</evidence>
<evidence type="ECO:0000259" key="1">
    <source>
        <dbReference type="Pfam" id="PF14607"/>
    </source>
</evidence>
<feature type="domain" description="SGNH hydrolase-type esterase N-terminal" evidence="1">
    <location>
        <begin position="78"/>
        <end position="203"/>
    </location>
</feature>
<dbReference type="RefSeq" id="XP_001745018.1">
    <property type="nucleotide sequence ID" value="XM_001744966.1"/>
</dbReference>
<keyword evidence="3" id="KW-1185">Reference proteome</keyword>
<dbReference type="Gene3D" id="2.60.120.260">
    <property type="entry name" value="Galactose-binding domain-like"/>
    <property type="match status" value="2"/>
</dbReference>
<dbReference type="InterPro" id="IPR032740">
    <property type="entry name" value="GxDLY"/>
</dbReference>
<feature type="domain" description="SGNH hydrolase-type esterase N-terminal" evidence="1">
    <location>
        <begin position="401"/>
        <end position="464"/>
    </location>
</feature>
<dbReference type="InterPro" id="IPR036514">
    <property type="entry name" value="SGNH_hydro_sf"/>
</dbReference>
<dbReference type="STRING" id="81824.A9UWP8"/>
<dbReference type="Gene3D" id="3.40.50.1110">
    <property type="entry name" value="SGNH hydrolase"/>
    <property type="match status" value="1"/>
</dbReference>
<dbReference type="EMBL" id="CH991548">
    <property type="protein sequence ID" value="EDQ90251.1"/>
    <property type="molecule type" value="Genomic_DNA"/>
</dbReference>
<evidence type="ECO:0000313" key="2">
    <source>
        <dbReference type="EMBL" id="EDQ90251.1"/>
    </source>
</evidence>
<dbReference type="Proteomes" id="UP000001357">
    <property type="component" value="Unassembled WGS sequence"/>
</dbReference>
<gene>
    <name evidence="2" type="ORF">MONBRDRAFT_7350</name>
</gene>
<proteinExistence type="predicted"/>
<dbReference type="KEGG" id="mbr:MONBRDRAFT_7350"/>
<dbReference type="AlphaFoldDB" id="A9UWP8"/>
<reference evidence="2 3" key="1">
    <citation type="journal article" date="2008" name="Nature">
        <title>The genome of the choanoflagellate Monosiga brevicollis and the origin of metazoans.</title>
        <authorList>
            <consortium name="JGI Sequencing"/>
            <person name="King N."/>
            <person name="Westbrook M.J."/>
            <person name="Young S.L."/>
            <person name="Kuo A."/>
            <person name="Abedin M."/>
            <person name="Chapman J."/>
            <person name="Fairclough S."/>
            <person name="Hellsten U."/>
            <person name="Isogai Y."/>
            <person name="Letunic I."/>
            <person name="Marr M."/>
            <person name="Pincus D."/>
            <person name="Putnam N."/>
            <person name="Rokas A."/>
            <person name="Wright K.J."/>
            <person name="Zuzow R."/>
            <person name="Dirks W."/>
            <person name="Good M."/>
            <person name="Goodstein D."/>
            <person name="Lemons D."/>
            <person name="Li W."/>
            <person name="Lyons J.B."/>
            <person name="Morris A."/>
            <person name="Nichols S."/>
            <person name="Richter D.J."/>
            <person name="Salamov A."/>
            <person name="Bork P."/>
            <person name="Lim W.A."/>
            <person name="Manning G."/>
            <person name="Miller W.T."/>
            <person name="McGinnis W."/>
            <person name="Shapiro H."/>
            <person name="Tjian R."/>
            <person name="Grigoriev I.V."/>
            <person name="Rokhsar D."/>
        </authorList>
    </citation>
    <scope>NUCLEOTIDE SEQUENCE [LARGE SCALE GENOMIC DNA]</scope>
    <source>
        <strain evidence="3">MX1 / ATCC 50154</strain>
    </source>
</reference>